<reference evidence="3" key="1">
    <citation type="submission" date="2020-02" db="EMBL/GenBank/DDBJ databases">
        <authorList>
            <person name="Meier V. D."/>
        </authorList>
    </citation>
    <scope>NUCLEOTIDE SEQUENCE</scope>
    <source>
        <strain evidence="3">AVDCRST_MAG30</strain>
    </source>
</reference>
<feature type="chain" id="PRO_5038765411" evidence="2">
    <location>
        <begin position="25"/>
        <end position="503"/>
    </location>
</feature>
<dbReference type="InterPro" id="IPR017853">
    <property type="entry name" value="GH"/>
</dbReference>
<proteinExistence type="predicted"/>
<dbReference type="SUPFAM" id="SSF51445">
    <property type="entry name" value="(Trans)glycosidases"/>
    <property type="match status" value="1"/>
</dbReference>
<sequence>MDRVLRPFLVAVLLALAAPAAGVAAGNAEVGIEDERLMLSEPLRSAETVAQWKAVGVETVRIHAQWFRVSPGVTAKKRPRGFDPANHRDRRYTWGSLDQAVALVHGAGMRVMLTVTGPPPLWASGDPRKRNERFKPDPKGYGQFARAVAARYGRQVDRYLLWNEPNQAGWLQPQNTCRGKGKRRRCEHTAPHVYRGLVRAAMPQIERADPGAQVLIGELAPIGSKPTGNGSPIRPLAFLRAMACVDARYRPVRDGECKRFRPARGDAFGYHPHGVGNTPERQNRDRDSAQIADLPRLQRVLDRLTRRGRIRSPGRRPFDLYLTEFSYQTSPPDRAVGISLSKQAIYQQQAAYIAWRNPRVRNLTQYQWDDEGVRNLGSGSRRYAGWQGGLHFLDRRPKPALAAFTSPFVAEVSEDGSSARLWGQIRPGGAYDVTIARAPREGGNFEPVAKIRTSPTGIFTRRVELEGPGRWTAVWTDPLGGFRRTAVIEVDPGEGGRILAAVP</sequence>
<dbReference type="Gene3D" id="3.20.20.80">
    <property type="entry name" value="Glycosidases"/>
    <property type="match status" value="1"/>
</dbReference>
<keyword evidence="2" id="KW-0732">Signal</keyword>
<gene>
    <name evidence="3" type="ORF">AVDCRST_MAG30-3638</name>
</gene>
<feature type="region of interest" description="Disordered" evidence="1">
    <location>
        <begin position="268"/>
        <end position="289"/>
    </location>
</feature>
<evidence type="ECO:0000256" key="2">
    <source>
        <dbReference type="SAM" id="SignalP"/>
    </source>
</evidence>
<evidence type="ECO:0000313" key="3">
    <source>
        <dbReference type="EMBL" id="CAA9529295.1"/>
    </source>
</evidence>
<dbReference type="PANTHER" id="PTHR12631">
    <property type="entry name" value="ALPHA-L-IDURONIDASE"/>
    <property type="match status" value="1"/>
</dbReference>
<accession>A0A6J4TQ34</accession>
<name>A0A6J4TQ34_9ACTN</name>
<dbReference type="InterPro" id="IPR051923">
    <property type="entry name" value="Glycosyl_Hydrolase_39"/>
</dbReference>
<dbReference type="PANTHER" id="PTHR12631:SF10">
    <property type="entry name" value="BETA-XYLOSIDASE-LIKE PROTEIN-RELATED"/>
    <property type="match status" value="1"/>
</dbReference>
<dbReference type="AlphaFoldDB" id="A0A6J4TQ34"/>
<feature type="signal peptide" evidence="2">
    <location>
        <begin position="1"/>
        <end position="24"/>
    </location>
</feature>
<protein>
    <submittedName>
        <fullName evidence="3">GH39</fullName>
    </submittedName>
</protein>
<evidence type="ECO:0000256" key="1">
    <source>
        <dbReference type="SAM" id="MobiDB-lite"/>
    </source>
</evidence>
<dbReference type="EMBL" id="CADCVS010000478">
    <property type="protein sequence ID" value="CAA9529295.1"/>
    <property type="molecule type" value="Genomic_DNA"/>
</dbReference>
<organism evidence="3">
    <name type="scientific">uncultured Solirubrobacteraceae bacterium</name>
    <dbReference type="NCBI Taxonomy" id="1162706"/>
    <lineage>
        <taxon>Bacteria</taxon>
        <taxon>Bacillati</taxon>
        <taxon>Actinomycetota</taxon>
        <taxon>Thermoleophilia</taxon>
        <taxon>Solirubrobacterales</taxon>
        <taxon>Solirubrobacteraceae</taxon>
        <taxon>environmental samples</taxon>
    </lineage>
</organism>
<dbReference type="GO" id="GO:0004553">
    <property type="term" value="F:hydrolase activity, hydrolyzing O-glycosyl compounds"/>
    <property type="evidence" value="ECO:0007669"/>
    <property type="project" value="TreeGrafter"/>
</dbReference>